<dbReference type="PANTHER" id="PTHR32114">
    <property type="entry name" value="ABC TRANSPORTER ABCH.3"/>
    <property type="match status" value="1"/>
</dbReference>
<dbReference type="PANTHER" id="PTHR32114:SF2">
    <property type="entry name" value="ABC TRANSPORTER ABCH.3"/>
    <property type="match status" value="1"/>
</dbReference>
<evidence type="ECO:0000256" key="1">
    <source>
        <dbReference type="ARBA" id="ARBA00006930"/>
    </source>
</evidence>
<feature type="coiled-coil region" evidence="4">
    <location>
        <begin position="579"/>
        <end position="668"/>
    </location>
</feature>
<protein>
    <recommendedName>
        <fullName evidence="3">Nuclease SbcCD subunit C</fullName>
    </recommendedName>
</protein>
<feature type="coiled-coil region" evidence="4">
    <location>
        <begin position="500"/>
        <end position="534"/>
    </location>
</feature>
<name>A0AAW7ZJI9_9FIRM</name>
<evidence type="ECO:0000259" key="5">
    <source>
        <dbReference type="Pfam" id="PF13476"/>
    </source>
</evidence>
<dbReference type="InterPro" id="IPR027417">
    <property type="entry name" value="P-loop_NTPase"/>
</dbReference>
<feature type="coiled-coil region" evidence="4">
    <location>
        <begin position="174"/>
        <end position="253"/>
    </location>
</feature>
<dbReference type="EMBL" id="JARPTC010000037">
    <property type="protein sequence ID" value="MDO7789133.1"/>
    <property type="molecule type" value="Genomic_DNA"/>
</dbReference>
<evidence type="ECO:0000256" key="4">
    <source>
        <dbReference type="SAM" id="Coils"/>
    </source>
</evidence>
<evidence type="ECO:0000313" key="7">
    <source>
        <dbReference type="Proteomes" id="UP001172911"/>
    </source>
</evidence>
<dbReference type="AlphaFoldDB" id="A0AAW7ZJI9"/>
<keyword evidence="4" id="KW-0175">Coiled coil</keyword>
<evidence type="ECO:0000256" key="2">
    <source>
        <dbReference type="ARBA" id="ARBA00011322"/>
    </source>
</evidence>
<reference evidence="6" key="2">
    <citation type="submission" date="2023-03" db="EMBL/GenBank/DDBJ databases">
        <authorList>
            <person name="Zhang Z."/>
        </authorList>
    </citation>
    <scope>NUCLEOTIDE SEQUENCE</scope>
    <source>
        <strain evidence="6">DSA</strain>
    </source>
</reference>
<organism evidence="6 7">
    <name type="scientific">Desulforamulus aquiferis</name>
    <dbReference type="NCBI Taxonomy" id="1397668"/>
    <lineage>
        <taxon>Bacteria</taxon>
        <taxon>Bacillati</taxon>
        <taxon>Bacillota</taxon>
        <taxon>Clostridia</taxon>
        <taxon>Eubacteriales</taxon>
        <taxon>Peptococcaceae</taxon>
        <taxon>Desulforamulus</taxon>
    </lineage>
</organism>
<dbReference type="Gene3D" id="3.40.50.300">
    <property type="entry name" value="P-loop containing nucleotide triphosphate hydrolases"/>
    <property type="match status" value="2"/>
</dbReference>
<dbReference type="RefSeq" id="WP_304545691.1">
    <property type="nucleotide sequence ID" value="NZ_JARPTC010000037.1"/>
</dbReference>
<reference evidence="6" key="1">
    <citation type="journal article" date="2023" name="J. Hazard. Mater.">
        <title>Anaerobic biodegradation of pyrene and benzo[a]pyrene by a new sulfate-reducing Desulforamulus aquiferis strain DSA.</title>
        <authorList>
            <person name="Zhang Z."/>
            <person name="Sun J."/>
            <person name="Gong X."/>
            <person name="Wang C."/>
            <person name="Wang H."/>
        </authorList>
    </citation>
    <scope>NUCLEOTIDE SEQUENCE</scope>
    <source>
        <strain evidence="6">DSA</strain>
    </source>
</reference>
<dbReference type="InterPro" id="IPR038729">
    <property type="entry name" value="Rad50/SbcC_AAA"/>
</dbReference>
<evidence type="ECO:0000256" key="3">
    <source>
        <dbReference type="ARBA" id="ARBA00013368"/>
    </source>
</evidence>
<comment type="subunit">
    <text evidence="2">Heterodimer of SbcC and SbcD.</text>
</comment>
<dbReference type="Pfam" id="PF13476">
    <property type="entry name" value="AAA_23"/>
    <property type="match status" value="1"/>
</dbReference>
<dbReference type="SUPFAM" id="SSF52540">
    <property type="entry name" value="P-loop containing nucleoside triphosphate hydrolases"/>
    <property type="match status" value="2"/>
</dbReference>
<comment type="similarity">
    <text evidence="1">Belongs to the SMC family. SbcC subfamily.</text>
</comment>
<feature type="domain" description="Rad50/SbcC-type AAA" evidence="5">
    <location>
        <begin position="5"/>
        <end position="203"/>
    </location>
</feature>
<evidence type="ECO:0000313" key="6">
    <source>
        <dbReference type="EMBL" id="MDO7789133.1"/>
    </source>
</evidence>
<accession>A0AAW7ZJI9</accession>
<sequence>MIPLRIQVANFGAIPYSDIDLRNVTLAAIIGVNGAGKSTAFTTAPRFALFGGTKNGVSADEMVRKGTQEMAVTFEFEHREETYRTTRTRSIKGKGKTTLELQKFIGTDWISLSGTTIRETEEKIRELLSLDDEIFTASSMILQGKANEFTSKPAGQRKGILQQILGLGIYDRLLEKAREKERATGAELDALKRKLTELEEQLQAKSSINDQLVLANQNITEITDDIEAKEVALKDAEELVRNLTVRAEKAEELRKLISALDGEIDGCNTERTRHQEVFDRTSNILAREADILAKAKEYEQIKEQVAALQLKQPRLAEWKAEENRISSEIGRADEQIRKLSPQIKELDTLLSDRVAIQQAAMEYQETSAELKVMDDLADKWLSLNTQALEAERKAVNWGRGAEADLVRLKSTIEAKQGQVATLDKVTCKGTEMANTCPLLAGARRAAEEIAEAEKELSRLNQNENPYVAEWQALLSKRDGLEYESAKHRQLKDHVNNLRTKADLAGQLEAKAETLKTLKEQKAQADESKLQIAERLASVQEWIKQLINSLAPLAMLEARLPKLKQWVEYKDKLPEAKAAQAAATERITALNQEIALKEEKIRILAQEQLELLSGDISSFEAEKQVKENREQLSSLRSELGLKQALRGKLEAQMESLELAEKERSKIASEMGWKSKTLSRWQTLVRAFGRDGIPALIIENAVPELERIANEILGQMSKGEHSLRFETQKELKSKSGVSETLDIIVNDWAGERPYETFSGGEQLRIDFAIRFALAELLARRAGAKIEWLTIDEGLGSQDAEHRGLVLEAIKAVSDRFRKTLVITHIEEAQAMFEQRIYFEPQDDGVEIKVA</sequence>
<comment type="caution">
    <text evidence="6">The sequence shown here is derived from an EMBL/GenBank/DDBJ whole genome shotgun (WGS) entry which is preliminary data.</text>
</comment>
<dbReference type="GO" id="GO:0016887">
    <property type="term" value="F:ATP hydrolysis activity"/>
    <property type="evidence" value="ECO:0007669"/>
    <property type="project" value="InterPro"/>
</dbReference>
<dbReference type="GO" id="GO:0006302">
    <property type="term" value="P:double-strand break repair"/>
    <property type="evidence" value="ECO:0007669"/>
    <property type="project" value="InterPro"/>
</dbReference>
<keyword evidence="7" id="KW-1185">Reference proteome</keyword>
<gene>
    <name evidence="6" type="ORF">P6N53_18135</name>
</gene>
<proteinExistence type="inferred from homology"/>
<dbReference type="Proteomes" id="UP001172911">
    <property type="component" value="Unassembled WGS sequence"/>
</dbReference>